<dbReference type="AlphaFoldDB" id="A0A919RJC8"/>
<protein>
    <submittedName>
        <fullName evidence="2">Uncharacterized protein</fullName>
    </submittedName>
</protein>
<proteinExistence type="predicted"/>
<gene>
    <name evidence="2" type="ORF">Ssi02_45630</name>
</gene>
<feature type="transmembrane region" description="Helical" evidence="1">
    <location>
        <begin position="181"/>
        <end position="203"/>
    </location>
</feature>
<feature type="transmembrane region" description="Helical" evidence="1">
    <location>
        <begin position="46"/>
        <end position="66"/>
    </location>
</feature>
<evidence type="ECO:0000313" key="2">
    <source>
        <dbReference type="EMBL" id="GII94332.1"/>
    </source>
</evidence>
<comment type="caution">
    <text evidence="2">The sequence shown here is derived from an EMBL/GenBank/DDBJ whole genome shotgun (WGS) entry which is preliminary data.</text>
</comment>
<accession>A0A919RJC8</accession>
<dbReference type="EMBL" id="BOOW01000029">
    <property type="protein sequence ID" value="GII94332.1"/>
    <property type="molecule type" value="Genomic_DNA"/>
</dbReference>
<name>A0A919RJC8_9ACTN</name>
<evidence type="ECO:0000256" key="1">
    <source>
        <dbReference type="SAM" id="Phobius"/>
    </source>
</evidence>
<keyword evidence="1" id="KW-1133">Transmembrane helix</keyword>
<reference evidence="2" key="1">
    <citation type="submission" date="2021-01" db="EMBL/GenBank/DDBJ databases">
        <title>Whole genome shotgun sequence of Sinosporangium siamense NBRC 109515.</title>
        <authorList>
            <person name="Komaki H."/>
            <person name="Tamura T."/>
        </authorList>
    </citation>
    <scope>NUCLEOTIDE SEQUENCE</scope>
    <source>
        <strain evidence="2">NBRC 109515</strain>
    </source>
</reference>
<dbReference type="RefSeq" id="WP_204028700.1">
    <property type="nucleotide sequence ID" value="NZ_BOOW01000029.1"/>
</dbReference>
<keyword evidence="1" id="KW-0812">Transmembrane</keyword>
<feature type="transmembrane region" description="Helical" evidence="1">
    <location>
        <begin position="87"/>
        <end position="107"/>
    </location>
</feature>
<feature type="transmembrane region" description="Helical" evidence="1">
    <location>
        <begin position="141"/>
        <end position="161"/>
    </location>
</feature>
<keyword evidence="3" id="KW-1185">Reference proteome</keyword>
<dbReference type="Proteomes" id="UP000606172">
    <property type="component" value="Unassembled WGS sequence"/>
</dbReference>
<organism evidence="2 3">
    <name type="scientific">Sinosporangium siamense</name>
    <dbReference type="NCBI Taxonomy" id="1367973"/>
    <lineage>
        <taxon>Bacteria</taxon>
        <taxon>Bacillati</taxon>
        <taxon>Actinomycetota</taxon>
        <taxon>Actinomycetes</taxon>
        <taxon>Streptosporangiales</taxon>
        <taxon>Streptosporangiaceae</taxon>
        <taxon>Sinosporangium</taxon>
    </lineage>
</organism>
<keyword evidence="1" id="KW-0472">Membrane</keyword>
<feature type="transmembrane region" description="Helical" evidence="1">
    <location>
        <begin position="12"/>
        <end position="34"/>
    </location>
</feature>
<evidence type="ECO:0000313" key="3">
    <source>
        <dbReference type="Proteomes" id="UP000606172"/>
    </source>
</evidence>
<feature type="transmembrane region" description="Helical" evidence="1">
    <location>
        <begin position="113"/>
        <end position="134"/>
    </location>
</feature>
<sequence length="215" mass="22116">MALSLLLRTRMIVPALLVSVAASVVAFLAARYAIVVDVFGPAVRAPRVPVIEVVAVATSVAVAWLLRPRFWEWEKLGGAHVRRLAAGTALAGMLLPLLPVCAGVVRVPGDARAWLLLPAVALLSAVTFAGAALAGPVFGGLLSAAVLFGGAVLVNLQPGAAHLLPIAYATGRGLQVPLLPGWWLAAPVAVALAVAVHALTCGASARSRRLSREDE</sequence>